<dbReference type="PANTHER" id="PTHR47197">
    <property type="entry name" value="PROTEIN NIRF"/>
    <property type="match status" value="1"/>
</dbReference>
<evidence type="ECO:0000313" key="1">
    <source>
        <dbReference type="EMBL" id="PKA72977.1"/>
    </source>
</evidence>
<dbReference type="InterPro" id="IPR051200">
    <property type="entry name" value="Host-pathogen_enzymatic-act"/>
</dbReference>
<evidence type="ECO:0000313" key="2">
    <source>
        <dbReference type="Proteomes" id="UP000232455"/>
    </source>
</evidence>
<accession>A0ABX4Q848</accession>
<gene>
    <name evidence="1" type="ORF">ATI02_6086</name>
</gene>
<dbReference type="NCBIfam" id="TIGR02276">
    <property type="entry name" value="beta_rpt_yvtn"/>
    <property type="match status" value="3"/>
</dbReference>
<dbReference type="SUPFAM" id="SSF51004">
    <property type="entry name" value="C-terminal (heme d1) domain of cytochrome cd1-nitrite reductase"/>
    <property type="match status" value="1"/>
</dbReference>
<dbReference type="InterPro" id="IPR011048">
    <property type="entry name" value="Haem_d1_sf"/>
</dbReference>
<sequence length="674" mass="70653">MTITLLNSTQADEALALSPMFIPGWQASVQPPGTAHGGIPQAIYQLPEGLLVVIDPARTLSTAMAAYDVVEMWVNGKPTSIVKIINPGEENDRFAMRLAVGWLLNGINQLFYRVSRLGGNFEDSRPILDVLYHDPAPGYPAPSGITVIHPVSVGPVEAAKGVEITVNVSFVRAFDEIVLTIGTWRRPITVTDPTQPITFMLTTADFQQIGDNQRMPISARVIDQLSNSNASATTYMNIHVSQSPGVVAFLNGPYSVVAGGEVKEIDLSLTEAGRPSAGLISLTLPEGAEYPDGEGGTRSFPVGADGRVTVSGVRAGNTPGVFSLTASSGGGTASAVLTITEQMPVGPIALDPVPTGITLSPDNTLAFVTGAGSVQIIDTSTSQRIKKIDLPQLSVSWEIAVNGDASRVFACNGNNAVMVIDIATSSMIANIPVAGHPIGIVMSKNGLQAFVSTWGGNSVGVIDVVNSRAVKTIPVGSHPRGIALSPDGRWVYVANNNNFSGVAGSSISIISTLTLSVVRTVPMPLEAYGVDISPDGKSFYVCGRNQATEGFVLQYDTQTFVQIRAIRVIGLPRGIVLDPSGTQAYCCDRDTNTVSTIDTASGQVIATTTVGQGPLEIAISKDGKLGYVTCYYDNTVWVFSLMSGASGLGTTGAMFSGFAVSSPQTREPIPGDAY</sequence>
<dbReference type="EMBL" id="PHHE01000001">
    <property type="protein sequence ID" value="PKA72977.1"/>
    <property type="molecule type" value="Genomic_DNA"/>
</dbReference>
<dbReference type="InterPro" id="IPR011964">
    <property type="entry name" value="YVTN_b-propeller_repeat"/>
</dbReference>
<dbReference type="InterPro" id="IPR015943">
    <property type="entry name" value="WD40/YVTN_repeat-like_dom_sf"/>
</dbReference>
<keyword evidence="2" id="KW-1185">Reference proteome</keyword>
<comment type="caution">
    <text evidence="1">The sequence shown here is derived from an EMBL/GenBank/DDBJ whole genome shotgun (WGS) entry which is preliminary data.</text>
</comment>
<dbReference type="Proteomes" id="UP000232455">
    <property type="component" value="Unassembled WGS sequence"/>
</dbReference>
<protein>
    <submittedName>
        <fullName evidence="1">YVTN family beta-propeller protein</fullName>
    </submittedName>
</protein>
<dbReference type="RefSeq" id="WP_161555375.1">
    <property type="nucleotide sequence ID" value="NZ_PHHE01000001.1"/>
</dbReference>
<reference evidence="1 2" key="1">
    <citation type="submission" date="2017-11" db="EMBL/GenBank/DDBJ databases">
        <title>Genome sequencing of a diverse group of Pseudomonas species.</title>
        <authorList>
            <person name="Loper J."/>
        </authorList>
    </citation>
    <scope>NUCLEOTIDE SEQUENCE [LARGE SCALE GENOMIC DNA]</scope>
    <source>
        <strain evidence="1 2">LMG 25716</strain>
    </source>
</reference>
<dbReference type="PANTHER" id="PTHR47197:SF3">
    <property type="entry name" value="DIHYDRO-HEME D1 DEHYDROGENASE"/>
    <property type="match status" value="1"/>
</dbReference>
<name>A0ABX4Q848_9PSED</name>
<organism evidence="1 2">
    <name type="scientific">Pseudomonas baetica</name>
    <dbReference type="NCBI Taxonomy" id="674054"/>
    <lineage>
        <taxon>Bacteria</taxon>
        <taxon>Pseudomonadati</taxon>
        <taxon>Pseudomonadota</taxon>
        <taxon>Gammaproteobacteria</taxon>
        <taxon>Pseudomonadales</taxon>
        <taxon>Pseudomonadaceae</taxon>
        <taxon>Pseudomonas</taxon>
    </lineage>
</organism>
<dbReference type="Gene3D" id="2.130.10.10">
    <property type="entry name" value="YVTN repeat-like/Quinoprotein amine dehydrogenase"/>
    <property type="match status" value="2"/>
</dbReference>
<proteinExistence type="predicted"/>